<protein>
    <recommendedName>
        <fullName evidence="3">AMP-dependent synthetase/ligase domain-containing protein</fullName>
    </recommendedName>
</protein>
<keyword evidence="1" id="KW-0547">Nucleotide-binding</keyword>
<name>A0A1B1YXW6_9GAMM</name>
<dbReference type="InterPro" id="IPR042099">
    <property type="entry name" value="ANL_N_sf"/>
</dbReference>
<reference evidence="5" key="1">
    <citation type="submission" date="2016-03" db="EMBL/GenBank/DDBJ databases">
        <title>Complete genome sequence of Solimmundus cernigliae, representing a novel lineage of polycyclic aromatic hydrocarbon degraders within the Gammaproteobacteria.</title>
        <authorList>
            <person name="Singleton D.R."/>
            <person name="Dickey A.N."/>
            <person name="Scholl E.H."/>
            <person name="Wright F.A."/>
            <person name="Aitken M.D."/>
        </authorList>
    </citation>
    <scope>NUCLEOTIDE SEQUENCE [LARGE SCALE GENOMIC DNA]</scope>
    <source>
        <strain evidence="5">TR3.2</strain>
    </source>
</reference>
<dbReference type="STRING" id="1810504.PG2T_10520"/>
<dbReference type="Pfam" id="PF23562">
    <property type="entry name" value="AMP-binding_C_3"/>
    <property type="match status" value="1"/>
</dbReference>
<accession>A0A1B1YXW6</accession>
<keyword evidence="2" id="KW-0067">ATP-binding</keyword>
<dbReference type="KEGG" id="gbi:PG2T_10520"/>
<dbReference type="CDD" id="cd05907">
    <property type="entry name" value="VL_LC_FACS_like"/>
    <property type="match status" value="1"/>
</dbReference>
<evidence type="ECO:0000256" key="1">
    <source>
        <dbReference type="ARBA" id="ARBA00022741"/>
    </source>
</evidence>
<dbReference type="OrthoDB" id="5296889at2"/>
<evidence type="ECO:0000313" key="5">
    <source>
        <dbReference type="Proteomes" id="UP000092952"/>
    </source>
</evidence>
<dbReference type="InterPro" id="IPR000873">
    <property type="entry name" value="AMP-dep_synth/lig_dom"/>
</dbReference>
<evidence type="ECO:0000313" key="4">
    <source>
        <dbReference type="EMBL" id="ANX05600.1"/>
    </source>
</evidence>
<gene>
    <name evidence="4" type="ORF">PG2T_10520</name>
</gene>
<dbReference type="Gene3D" id="3.40.50.12780">
    <property type="entry name" value="N-terminal domain of ligase-like"/>
    <property type="match status" value="1"/>
</dbReference>
<dbReference type="EMBL" id="CP014671">
    <property type="protein sequence ID" value="ANX05600.1"/>
    <property type="molecule type" value="Genomic_DNA"/>
</dbReference>
<dbReference type="SUPFAM" id="SSF56801">
    <property type="entry name" value="Acetyl-CoA synthetase-like"/>
    <property type="match status" value="1"/>
</dbReference>
<dbReference type="InParanoid" id="A0A1B1YXW6"/>
<proteinExistence type="predicted"/>
<evidence type="ECO:0000259" key="3">
    <source>
        <dbReference type="Pfam" id="PF00501"/>
    </source>
</evidence>
<sequence>MPWQQAGTLAGLLRERLARSPDGVAYRHFVGDAWQALSWREVARRVGRFQAALRNEHLPAGSRVAVMLPNGPDWACFDQAALALGLVTVPIYRDDRPDNAAYVLEHSGAALLLTESADQWQALLPHGYLGALQRVVLAQGEADDDRVLSLNHWLPAQDEFAVECSDGEALASIVYTSGTTGRPKGVMLSHRNMLWNAAAAESMVPVTPDDLFLSFLPLSHTLERTIGYYLPLLAGATVAFGRGIQHLADDLVAVRPTVLVSVPRVFERSAVAIRDGIAKRPRPVRRLFDAALELGWRDFERAQGRARGTPLLAALPLLRRLVARPVLDRLGGRLRVAICGGAALPPDVARLFISLGLPLLQGYGLTEASPVLTVNTLDDNRPDSVGLPLPEVQLRLGAGDELLAKSPGVMAGYWHDVEASAAVIDADGWLHTGDIAAQRGRHWYITGRLKDIIVLANGEKVPPVDIEHALMLDPLIHQALLVGEGRPYLAAILALHRKPWAELAAELGLDADAPTSLADPRAEQAVLARVETALHAFPGYARLRRVHLTLEEWTEANGLLTATQKARRGKLAERYGDVIEALYRA</sequence>
<organism evidence="4 5">
    <name type="scientific">Immundisolibacter cernigliae</name>
    <dbReference type="NCBI Taxonomy" id="1810504"/>
    <lineage>
        <taxon>Bacteria</taxon>
        <taxon>Pseudomonadati</taxon>
        <taxon>Pseudomonadota</taxon>
        <taxon>Gammaproteobacteria</taxon>
        <taxon>Immundisolibacterales</taxon>
        <taxon>Immundisolibacteraceae</taxon>
        <taxon>Immundisolibacter</taxon>
    </lineage>
</organism>
<evidence type="ECO:0000256" key="2">
    <source>
        <dbReference type="ARBA" id="ARBA00022840"/>
    </source>
</evidence>
<dbReference type="Proteomes" id="UP000092952">
    <property type="component" value="Chromosome"/>
</dbReference>
<dbReference type="GO" id="GO:0016020">
    <property type="term" value="C:membrane"/>
    <property type="evidence" value="ECO:0007669"/>
    <property type="project" value="TreeGrafter"/>
</dbReference>
<dbReference type="InterPro" id="IPR020845">
    <property type="entry name" value="AMP-binding_CS"/>
</dbReference>
<keyword evidence="5" id="KW-1185">Reference proteome</keyword>
<dbReference type="AlphaFoldDB" id="A0A1B1YXW6"/>
<dbReference type="GO" id="GO:0005524">
    <property type="term" value="F:ATP binding"/>
    <property type="evidence" value="ECO:0007669"/>
    <property type="project" value="UniProtKB-KW"/>
</dbReference>
<dbReference type="PANTHER" id="PTHR43272">
    <property type="entry name" value="LONG-CHAIN-FATTY-ACID--COA LIGASE"/>
    <property type="match status" value="1"/>
</dbReference>
<feature type="domain" description="AMP-dependent synthetase/ligase" evidence="3">
    <location>
        <begin position="14"/>
        <end position="414"/>
    </location>
</feature>
<dbReference type="PROSITE" id="PS00455">
    <property type="entry name" value="AMP_BINDING"/>
    <property type="match status" value="1"/>
</dbReference>
<dbReference type="PANTHER" id="PTHR43272:SF33">
    <property type="entry name" value="AMP-BINDING DOMAIN-CONTAINING PROTEIN-RELATED"/>
    <property type="match status" value="1"/>
</dbReference>
<dbReference type="GO" id="GO:0004467">
    <property type="term" value="F:long-chain fatty acid-CoA ligase activity"/>
    <property type="evidence" value="ECO:0007669"/>
    <property type="project" value="TreeGrafter"/>
</dbReference>
<dbReference type="Pfam" id="PF00501">
    <property type="entry name" value="AMP-binding"/>
    <property type="match status" value="1"/>
</dbReference>